<feature type="signal peptide" evidence="6">
    <location>
        <begin position="1"/>
        <end position="20"/>
    </location>
</feature>
<dbReference type="Proteomes" id="UP000683360">
    <property type="component" value="Unassembled WGS sequence"/>
</dbReference>
<feature type="transmembrane region" description="Helical" evidence="5">
    <location>
        <begin position="841"/>
        <end position="863"/>
    </location>
</feature>
<proteinExistence type="predicted"/>
<dbReference type="InterPro" id="IPR053231">
    <property type="entry name" value="GPCR_LN-TM7"/>
</dbReference>
<evidence type="ECO:0000256" key="1">
    <source>
        <dbReference type="ARBA" id="ARBA00004141"/>
    </source>
</evidence>
<evidence type="ECO:0000313" key="8">
    <source>
        <dbReference type="EMBL" id="CAG2208461.1"/>
    </source>
</evidence>
<keyword evidence="4 5" id="KW-0472">Membrane</keyword>
<dbReference type="GO" id="GO:0007166">
    <property type="term" value="P:cell surface receptor signaling pathway"/>
    <property type="evidence" value="ECO:0007669"/>
    <property type="project" value="InterPro"/>
</dbReference>
<feature type="transmembrane region" description="Helical" evidence="5">
    <location>
        <begin position="764"/>
        <end position="781"/>
    </location>
</feature>
<gene>
    <name evidence="8" type="ORF">MEDL_22657</name>
</gene>
<sequence length="1029" mass="119421">MNVFIMVTFILNMSVVSLHAFNVNATNLFYQYALICGAKFHNSALNIWSFPSVPKQLNICEECDRSIGCSATNCCPDIELSRQKVKCESDIIYSSEPDEITSGYRMLSTCPKNTRSTLNELCVKRRSIQQRIQNAPVTSKLTGMSFRNKFCALCNNETDYIPWDVDIIHTCNGASEYLTAKDVLETIINKKCGLIKYQPGTIDVMQCNNPDISLIHTCNITGTWLKFDKDIEFACNKFENRFKYFKNIFCYICNPPVIFHERPIISKCNSTGLWTEYSRDIENACRTAEQSKVTYPYKSIFCYICNHNIPEKNVYHFETFLDSFKYYLFDNHIHKDHNKKVNDTFDSKSISNDHTEFYRWHTLLSCPMPLPISVLENDPSIFEKLGMIKDCNITKQYNYIFVNDMMNHSVTILYKMNRAFVFSAGNIIYSIDNDTHLRRTDCTEMRDIYFRIFTPNCESLIQNSQKENYRYPLEYLLCVCSMEIMITGRMPSFNIFRIKSYSTLGSQCREPQIYDHYKDICRSAGCFVSKYFHQKSCVDKPFFNISGYIVPLKLEQQDNSELVIDTVITNIELQYNRNITYSTRFCLNDSENRNDSILFLLIEAVNQVNRTDFERELLELISGEYIAQYINTMNLKDKKIIADVIYRRNQSISCFPRLYPLLSKILMCRHVVFESNEYSIVDFIVRVNGFVNEFQLYDYHIDTNNNLWLCLEDFNSLEIPNDYKIDMYFVIFIFCSVVSSLSLLMTLTTYCLFPSLRTVPGKNIMSLSVSLLLHHITFILFMTTNETGTFCTILAILMHYFLLSSFGSLFVCAWHMFKIFGTGSIALTMAASRNKHSFRRYITFSYLYGLIFILTNIIIYATITDGKSIGYGDRDCFISFREPIIATLIIPLVILSGADIILFIITVCRLRNRPRIMTDDTEKRKDIWIFLRLFAATGCSWILLLINAFVENATLALIISCINSLQGLYIFIAYICNTRVYNMYISKLHNGEHSNKKKSSPSTSLTSLSKIRMNIIEQSSPLIQRKINT</sequence>
<keyword evidence="2 5" id="KW-0812">Transmembrane</keyword>
<keyword evidence="6" id="KW-0732">Signal</keyword>
<evidence type="ECO:0000256" key="5">
    <source>
        <dbReference type="SAM" id="Phobius"/>
    </source>
</evidence>
<dbReference type="GO" id="GO:0004930">
    <property type="term" value="F:G protein-coupled receptor activity"/>
    <property type="evidence" value="ECO:0007669"/>
    <property type="project" value="InterPro"/>
</dbReference>
<dbReference type="EMBL" id="CAJPWZ010001110">
    <property type="protein sequence ID" value="CAG2208461.1"/>
    <property type="molecule type" value="Genomic_DNA"/>
</dbReference>
<evidence type="ECO:0000259" key="7">
    <source>
        <dbReference type="PROSITE" id="PS50261"/>
    </source>
</evidence>
<name>A0A8S3RPJ1_MYTED</name>
<dbReference type="PROSITE" id="PS50261">
    <property type="entry name" value="G_PROTEIN_RECEP_F2_4"/>
    <property type="match status" value="1"/>
</dbReference>
<dbReference type="Gene3D" id="1.20.1070.10">
    <property type="entry name" value="Rhodopsin 7-helix transmembrane proteins"/>
    <property type="match status" value="1"/>
</dbReference>
<dbReference type="GO" id="GO:0016020">
    <property type="term" value="C:membrane"/>
    <property type="evidence" value="ECO:0007669"/>
    <property type="project" value="UniProtKB-SubCell"/>
</dbReference>
<evidence type="ECO:0000256" key="3">
    <source>
        <dbReference type="ARBA" id="ARBA00022989"/>
    </source>
</evidence>
<feature type="transmembrane region" description="Helical" evidence="5">
    <location>
        <begin position="955"/>
        <end position="976"/>
    </location>
</feature>
<organism evidence="8 9">
    <name type="scientific">Mytilus edulis</name>
    <name type="common">Blue mussel</name>
    <dbReference type="NCBI Taxonomy" id="6550"/>
    <lineage>
        <taxon>Eukaryota</taxon>
        <taxon>Metazoa</taxon>
        <taxon>Spiralia</taxon>
        <taxon>Lophotrochozoa</taxon>
        <taxon>Mollusca</taxon>
        <taxon>Bivalvia</taxon>
        <taxon>Autobranchia</taxon>
        <taxon>Pteriomorphia</taxon>
        <taxon>Mytilida</taxon>
        <taxon>Mytiloidea</taxon>
        <taxon>Mytilidae</taxon>
        <taxon>Mytilinae</taxon>
        <taxon>Mytilus</taxon>
    </lineage>
</organism>
<evidence type="ECO:0000256" key="4">
    <source>
        <dbReference type="ARBA" id="ARBA00023136"/>
    </source>
</evidence>
<accession>A0A8S3RPJ1</accession>
<protein>
    <recommendedName>
        <fullName evidence="7">G-protein coupled receptors family 2 profile 2 domain-containing protein</fullName>
    </recommendedName>
</protein>
<evidence type="ECO:0000256" key="6">
    <source>
        <dbReference type="SAM" id="SignalP"/>
    </source>
</evidence>
<feature type="transmembrane region" description="Helical" evidence="5">
    <location>
        <begin position="929"/>
        <end position="949"/>
    </location>
</feature>
<dbReference type="PANTHER" id="PTHR45902">
    <property type="entry name" value="LATROPHILIN RECEPTOR-LIKE PROTEIN A"/>
    <property type="match status" value="1"/>
</dbReference>
<feature type="transmembrane region" description="Helical" evidence="5">
    <location>
        <begin position="727"/>
        <end position="752"/>
    </location>
</feature>
<evidence type="ECO:0000313" key="9">
    <source>
        <dbReference type="Proteomes" id="UP000683360"/>
    </source>
</evidence>
<reference evidence="8" key="1">
    <citation type="submission" date="2021-03" db="EMBL/GenBank/DDBJ databases">
        <authorList>
            <person name="Bekaert M."/>
        </authorList>
    </citation>
    <scope>NUCLEOTIDE SEQUENCE</scope>
</reference>
<comment type="subcellular location">
    <subcellularLocation>
        <location evidence="1">Membrane</location>
        <topology evidence="1">Multi-pass membrane protein</topology>
    </subcellularLocation>
</comment>
<feature type="transmembrane region" description="Helical" evidence="5">
    <location>
        <begin position="883"/>
        <end position="908"/>
    </location>
</feature>
<evidence type="ECO:0000256" key="2">
    <source>
        <dbReference type="ARBA" id="ARBA00022692"/>
    </source>
</evidence>
<dbReference type="PANTHER" id="PTHR45902:SF1">
    <property type="entry name" value="LATROPHILIN RECEPTOR-LIKE PROTEIN A"/>
    <property type="match status" value="1"/>
</dbReference>
<dbReference type="InterPro" id="IPR000832">
    <property type="entry name" value="GPCR_2_secretin-like"/>
</dbReference>
<dbReference type="OrthoDB" id="6134459at2759"/>
<comment type="caution">
    <text evidence="8">The sequence shown here is derived from an EMBL/GenBank/DDBJ whole genome shotgun (WGS) entry which is preliminary data.</text>
</comment>
<dbReference type="Pfam" id="PF00002">
    <property type="entry name" value="7tm_2"/>
    <property type="match status" value="1"/>
</dbReference>
<keyword evidence="9" id="KW-1185">Reference proteome</keyword>
<feature type="domain" description="G-protein coupled receptors family 2 profile 2" evidence="7">
    <location>
        <begin position="728"/>
        <end position="978"/>
    </location>
</feature>
<feature type="chain" id="PRO_5035806426" description="G-protein coupled receptors family 2 profile 2 domain-containing protein" evidence="6">
    <location>
        <begin position="21"/>
        <end position="1029"/>
    </location>
</feature>
<dbReference type="InterPro" id="IPR017981">
    <property type="entry name" value="GPCR_2-like_7TM"/>
</dbReference>
<keyword evidence="3 5" id="KW-1133">Transmembrane helix</keyword>
<dbReference type="AlphaFoldDB" id="A0A8S3RPJ1"/>
<dbReference type="CDD" id="cd15039">
    <property type="entry name" value="7tmB3_Methuselah-like"/>
    <property type="match status" value="1"/>
</dbReference>
<feature type="transmembrane region" description="Helical" evidence="5">
    <location>
        <begin position="793"/>
        <end position="820"/>
    </location>
</feature>